<feature type="region of interest" description="Disordered" evidence="1">
    <location>
        <begin position="90"/>
        <end position="145"/>
    </location>
</feature>
<feature type="region of interest" description="Disordered" evidence="1">
    <location>
        <begin position="24"/>
        <end position="43"/>
    </location>
</feature>
<feature type="compositionally biased region" description="Low complexity" evidence="1">
    <location>
        <begin position="106"/>
        <end position="128"/>
    </location>
</feature>
<proteinExistence type="predicted"/>
<name>A0A8C4PRC1_EQUAS</name>
<keyword evidence="3" id="KW-1185">Reference proteome</keyword>
<reference evidence="2" key="2">
    <citation type="submission" date="2025-08" db="UniProtKB">
        <authorList>
            <consortium name="Ensembl"/>
        </authorList>
    </citation>
    <scope>IDENTIFICATION</scope>
</reference>
<accession>A0A8C4PRC1</accession>
<evidence type="ECO:0000313" key="3">
    <source>
        <dbReference type="Proteomes" id="UP000694387"/>
    </source>
</evidence>
<evidence type="ECO:0000313" key="2">
    <source>
        <dbReference type="Ensembl" id="ENSEASP00005024964.2"/>
    </source>
</evidence>
<evidence type="ECO:0000256" key="1">
    <source>
        <dbReference type="SAM" id="MobiDB-lite"/>
    </source>
</evidence>
<sequence>MLAKSSTRPVALPCASCAWKTNLRVGPGGSGKPPRAPAGSPSTSRALSLDLAFLFRRSPRGILPGRWRGSPALPTAASLARRRGLCAPAPGLGAGKGRRWANGRGASAWPRRVRAPSSPRRSSAWTWSGRLSSPRMARGRKTGHKPLISSPGVSFVLLKMARFP</sequence>
<dbReference type="AlphaFoldDB" id="A0A8C4PRC1"/>
<reference evidence="2 3" key="1">
    <citation type="journal article" date="2020" name="Nat. Commun.">
        <title>Donkey genomes provide new insights into domestication and selection for coat color.</title>
        <authorList>
            <person name="Wang"/>
            <person name="C."/>
            <person name="Li"/>
            <person name="H."/>
            <person name="Guo"/>
            <person name="Y."/>
            <person name="Huang"/>
            <person name="J."/>
            <person name="Sun"/>
            <person name="Y."/>
            <person name="Min"/>
            <person name="J."/>
            <person name="Wang"/>
            <person name="J."/>
            <person name="Fang"/>
            <person name="X."/>
            <person name="Zhao"/>
            <person name="Z."/>
            <person name="Wang"/>
            <person name="S."/>
            <person name="Zhang"/>
            <person name="Y."/>
            <person name="Liu"/>
            <person name="Q."/>
            <person name="Jiang"/>
            <person name="Q."/>
            <person name="Wang"/>
            <person name="X."/>
            <person name="Guo"/>
            <person name="Y."/>
            <person name="Yang"/>
            <person name="C."/>
            <person name="Wang"/>
            <person name="Y."/>
            <person name="Tian"/>
            <person name="F."/>
            <person name="Zhuang"/>
            <person name="G."/>
            <person name="Fan"/>
            <person name="Y."/>
            <person name="Gao"/>
            <person name="Q."/>
            <person name="Li"/>
            <person name="Y."/>
            <person name="Ju"/>
            <person name="Z."/>
            <person name="Li"/>
            <person name="J."/>
            <person name="Li"/>
            <person name="R."/>
            <person name="Hou"/>
            <person name="M."/>
            <person name="Yang"/>
            <person name="G."/>
            <person name="Liu"/>
            <person name="G."/>
            <person name="Liu"/>
            <person name="W."/>
            <person name="Guo"/>
            <person name="J."/>
            <person name="Pan"/>
            <person name="S."/>
            <person name="Fan"/>
            <person name="G."/>
            <person name="Zhang"/>
            <person name="W."/>
            <person name="Zhang"/>
            <person name="R."/>
            <person name="Yu"/>
            <person name="J."/>
            <person name="Zhang"/>
            <person name="X."/>
            <person name="Yin"/>
            <person name="Q."/>
            <person name="Ji"/>
            <person name="C."/>
            <person name="Jin"/>
            <person name="Y."/>
            <person name="Yue"/>
            <person name="G."/>
            <person name="Liu"/>
            <person name="M."/>
            <person name="Xu"/>
            <person name="J."/>
            <person name="Liu"/>
            <person name="S."/>
            <person name="Jordana"/>
            <person name="J."/>
            <person name="Noce"/>
            <person name="A."/>
            <person name="Amills"/>
            <person name="M."/>
            <person name="Wu"/>
            <person name="D.D."/>
            <person name="Li"/>
            <person name="S."/>
            <person name="Zhou"/>
            <person name="X. and Zhong"/>
            <person name="J."/>
        </authorList>
    </citation>
    <scope>NUCLEOTIDE SEQUENCE [LARGE SCALE GENOMIC DNA]</scope>
</reference>
<dbReference type="Proteomes" id="UP000694387">
    <property type="component" value="Chromosome 16"/>
</dbReference>
<reference evidence="2" key="3">
    <citation type="submission" date="2025-09" db="UniProtKB">
        <authorList>
            <consortium name="Ensembl"/>
        </authorList>
    </citation>
    <scope>IDENTIFICATION</scope>
</reference>
<dbReference type="GeneTree" id="ENSGT00950000185225"/>
<organism evidence="2 3">
    <name type="scientific">Equus asinus</name>
    <name type="common">Donkey</name>
    <name type="synonym">Equus africanus asinus</name>
    <dbReference type="NCBI Taxonomy" id="9793"/>
    <lineage>
        <taxon>Eukaryota</taxon>
        <taxon>Metazoa</taxon>
        <taxon>Chordata</taxon>
        <taxon>Craniata</taxon>
        <taxon>Vertebrata</taxon>
        <taxon>Euteleostomi</taxon>
        <taxon>Mammalia</taxon>
        <taxon>Eutheria</taxon>
        <taxon>Laurasiatheria</taxon>
        <taxon>Perissodactyla</taxon>
        <taxon>Equidae</taxon>
        <taxon>Equus</taxon>
    </lineage>
</organism>
<dbReference type="Ensembl" id="ENSEAST00005027091.2">
    <property type="protein sequence ID" value="ENSEASP00005024964.2"/>
    <property type="gene ID" value="ENSEASG00005016983.2"/>
</dbReference>
<protein>
    <submittedName>
        <fullName evidence="2">Uncharacterized protein</fullName>
    </submittedName>
</protein>